<feature type="region of interest" description="Disordered" evidence="7">
    <location>
        <begin position="44"/>
        <end position="213"/>
    </location>
</feature>
<dbReference type="InterPro" id="IPR001841">
    <property type="entry name" value="Znf_RING"/>
</dbReference>
<reference evidence="10 11" key="1">
    <citation type="submission" date="2024-07" db="EMBL/GenBank/DDBJ databases">
        <title>Section-level genome sequencing and comparative genomics of Aspergillus sections Usti and Cavernicolus.</title>
        <authorList>
            <consortium name="Lawrence Berkeley National Laboratory"/>
            <person name="Nybo J.L."/>
            <person name="Vesth T.C."/>
            <person name="Theobald S."/>
            <person name="Frisvad J.C."/>
            <person name="Larsen T.O."/>
            <person name="Kjaerboelling I."/>
            <person name="Rothschild-Mancinelli K."/>
            <person name="Lyhne E.K."/>
            <person name="Kogle M.E."/>
            <person name="Barry K."/>
            <person name="Clum A."/>
            <person name="Na H."/>
            <person name="Ledsgaard L."/>
            <person name="Lin J."/>
            <person name="Lipzen A."/>
            <person name="Kuo A."/>
            <person name="Riley R."/>
            <person name="Mondo S."/>
            <person name="Labutti K."/>
            <person name="Haridas S."/>
            <person name="Pangalinan J."/>
            <person name="Salamov A.A."/>
            <person name="Simmons B.A."/>
            <person name="Magnuson J.K."/>
            <person name="Chen J."/>
            <person name="Drula E."/>
            <person name="Henrissat B."/>
            <person name="Wiebenga A."/>
            <person name="Lubbers R.J."/>
            <person name="Gomes A.C."/>
            <person name="Makela M.R."/>
            <person name="Stajich J."/>
            <person name="Grigoriev I.V."/>
            <person name="Mortensen U.H."/>
            <person name="De Vries R.P."/>
            <person name="Baker S.E."/>
            <person name="Andersen M.R."/>
        </authorList>
    </citation>
    <scope>NUCLEOTIDE SEQUENCE [LARGE SCALE GENOMIC DNA]</scope>
    <source>
        <strain evidence="10 11">CBS 588.65</strain>
    </source>
</reference>
<dbReference type="InterPro" id="IPR000253">
    <property type="entry name" value="FHA_dom"/>
</dbReference>
<dbReference type="PANTHER" id="PTHR15067:SF7">
    <property type="entry name" value="E3 UBIQUITIN-PROTEIN LIGASE DMA1-RELATED"/>
    <property type="match status" value="1"/>
</dbReference>
<keyword evidence="11" id="KW-1185">Reference proteome</keyword>
<keyword evidence="3 6" id="KW-0863">Zinc-finger</keyword>
<keyword evidence="4" id="KW-0833">Ubl conjugation pathway</keyword>
<keyword evidence="2" id="KW-0479">Metal-binding</keyword>
<dbReference type="EMBL" id="JBFXLT010000029">
    <property type="protein sequence ID" value="KAL2815155.1"/>
    <property type="molecule type" value="Genomic_DNA"/>
</dbReference>
<evidence type="ECO:0000313" key="10">
    <source>
        <dbReference type="EMBL" id="KAL2815155.1"/>
    </source>
</evidence>
<dbReference type="Proteomes" id="UP001610334">
    <property type="component" value="Unassembled WGS sequence"/>
</dbReference>
<feature type="region of interest" description="Disordered" evidence="7">
    <location>
        <begin position="445"/>
        <end position="501"/>
    </location>
</feature>
<dbReference type="Pfam" id="PF00498">
    <property type="entry name" value="FHA"/>
    <property type="match status" value="1"/>
</dbReference>
<evidence type="ECO:0000259" key="8">
    <source>
        <dbReference type="PROSITE" id="PS50006"/>
    </source>
</evidence>
<dbReference type="PROSITE" id="PS50006">
    <property type="entry name" value="FHA_DOMAIN"/>
    <property type="match status" value="1"/>
</dbReference>
<protein>
    <recommendedName>
        <fullName evidence="12">FHA domain protein</fullName>
    </recommendedName>
</protein>
<evidence type="ECO:0000256" key="6">
    <source>
        <dbReference type="PROSITE-ProRule" id="PRU00175"/>
    </source>
</evidence>
<dbReference type="InterPro" id="IPR008984">
    <property type="entry name" value="SMAD_FHA_dom_sf"/>
</dbReference>
<dbReference type="Pfam" id="PF17123">
    <property type="entry name" value="zf-RING_11"/>
    <property type="match status" value="1"/>
</dbReference>
<proteinExistence type="predicted"/>
<gene>
    <name evidence="10" type="ORF">BJX63DRAFT_170811</name>
</gene>
<feature type="compositionally biased region" description="Polar residues" evidence="7">
    <location>
        <begin position="159"/>
        <end position="172"/>
    </location>
</feature>
<dbReference type="PROSITE" id="PS50089">
    <property type="entry name" value="ZF_RING_2"/>
    <property type="match status" value="1"/>
</dbReference>
<feature type="domain" description="FHA" evidence="8">
    <location>
        <begin position="248"/>
        <end position="311"/>
    </location>
</feature>
<feature type="compositionally biased region" description="Low complexity" evidence="7">
    <location>
        <begin position="173"/>
        <end position="208"/>
    </location>
</feature>
<evidence type="ECO:0000259" key="9">
    <source>
        <dbReference type="PROSITE" id="PS50089"/>
    </source>
</evidence>
<feature type="domain" description="RING-type" evidence="9">
    <location>
        <begin position="388"/>
        <end position="434"/>
    </location>
</feature>
<feature type="region of interest" description="Disordered" evidence="7">
    <location>
        <begin position="219"/>
        <end position="238"/>
    </location>
</feature>
<feature type="compositionally biased region" description="Low complexity" evidence="7">
    <location>
        <begin position="44"/>
        <end position="58"/>
    </location>
</feature>
<organism evidence="10 11">
    <name type="scientific">Aspergillus granulosus</name>
    <dbReference type="NCBI Taxonomy" id="176169"/>
    <lineage>
        <taxon>Eukaryota</taxon>
        <taxon>Fungi</taxon>
        <taxon>Dikarya</taxon>
        <taxon>Ascomycota</taxon>
        <taxon>Pezizomycotina</taxon>
        <taxon>Eurotiomycetes</taxon>
        <taxon>Eurotiomycetidae</taxon>
        <taxon>Eurotiales</taxon>
        <taxon>Aspergillaceae</taxon>
        <taxon>Aspergillus</taxon>
        <taxon>Aspergillus subgen. Nidulantes</taxon>
    </lineage>
</organism>
<evidence type="ECO:0008006" key="12">
    <source>
        <dbReference type="Google" id="ProtNLM"/>
    </source>
</evidence>
<dbReference type="Gene3D" id="2.60.200.20">
    <property type="match status" value="1"/>
</dbReference>
<evidence type="ECO:0000256" key="4">
    <source>
        <dbReference type="ARBA" id="ARBA00022786"/>
    </source>
</evidence>
<feature type="compositionally biased region" description="Low complexity" evidence="7">
    <location>
        <begin position="132"/>
        <end position="149"/>
    </location>
</feature>
<dbReference type="Gene3D" id="3.30.40.10">
    <property type="entry name" value="Zinc/RING finger domain, C3HC4 (zinc finger)"/>
    <property type="match status" value="1"/>
</dbReference>
<accession>A0ABR4HI71</accession>
<evidence type="ECO:0000256" key="2">
    <source>
        <dbReference type="ARBA" id="ARBA00022723"/>
    </source>
</evidence>
<dbReference type="SMART" id="SM00240">
    <property type="entry name" value="FHA"/>
    <property type="match status" value="1"/>
</dbReference>
<dbReference type="PANTHER" id="PTHR15067">
    <property type="entry name" value="E3 UBIQUITIN-PROTEIN LIGASE RNF8"/>
    <property type="match status" value="1"/>
</dbReference>
<feature type="region of interest" description="Disordered" evidence="7">
    <location>
        <begin position="1"/>
        <end position="25"/>
    </location>
</feature>
<keyword evidence="1" id="KW-0808">Transferase</keyword>
<dbReference type="SUPFAM" id="SSF49879">
    <property type="entry name" value="SMAD/FHA domain"/>
    <property type="match status" value="1"/>
</dbReference>
<feature type="region of interest" description="Disordered" evidence="7">
    <location>
        <begin position="544"/>
        <end position="591"/>
    </location>
</feature>
<dbReference type="SUPFAM" id="SSF57850">
    <property type="entry name" value="RING/U-box"/>
    <property type="match status" value="1"/>
</dbReference>
<sequence>MMAASVSASTSISHPLHVSSDHRSGPFRRLSQLRAYTQTHFSTLHNSSTSNTSSASSTPNAQPRPARRHSISGRRLSWFSPHTPTRTDSAQPTATDSGAYPEPRVESSTPNRYSAILLPSSRGYDIGVRSHPQPAESSDSPSSSESSSQPRRETMARLRSSSTRNDQASRGEQASTAPAPTTLLPTTQTTTLDSPDPVTNDSSSASSSHSKRGATIRFFPHQDLSQSSRPSLPFIPISRTLPSDTCSIRVGRYSERDGLPAPNPSEPSDAPVGFKSKVVSRKHCEFVYSNGTWHIKDVGSSSGTFLNHMRLSQPNMPSRLYPIKDGDIVQLGIDFRGGEEMIFRCVRLRIECNRGWQQQPNEFNKNTESLIKNLGKGEAADYNGCRECSICLGSVLRPYQCLFMAACAHVWHYKCVSRLIHTPDYPMFQCPNCRAYTDLSAEVDDSNDYEAESPNNQAAEATPEPVDEVRSTTCSPQPATSCASSSLPVSEDRQTPELPSEGSLAANVANMRLSDNPPSGHDPASAITSAPIYSIELPGWQSVTQPSAPLPPHQAILRVDTPMRSESSDENPLTPRNDSGPLAFDGRAGMS</sequence>
<feature type="compositionally biased region" description="Polar residues" evidence="7">
    <location>
        <begin position="1"/>
        <end position="13"/>
    </location>
</feature>
<name>A0ABR4HI71_9EURO</name>
<dbReference type="InterPro" id="IPR013083">
    <property type="entry name" value="Znf_RING/FYVE/PHD"/>
</dbReference>
<keyword evidence="5" id="KW-0862">Zinc</keyword>
<evidence type="ECO:0000313" key="11">
    <source>
        <dbReference type="Proteomes" id="UP001610334"/>
    </source>
</evidence>
<feature type="compositionally biased region" description="Polar residues" evidence="7">
    <location>
        <begin position="80"/>
        <end position="96"/>
    </location>
</feature>
<evidence type="ECO:0000256" key="3">
    <source>
        <dbReference type="ARBA" id="ARBA00022771"/>
    </source>
</evidence>
<evidence type="ECO:0000256" key="1">
    <source>
        <dbReference type="ARBA" id="ARBA00022679"/>
    </source>
</evidence>
<evidence type="ECO:0000256" key="5">
    <source>
        <dbReference type="ARBA" id="ARBA00022833"/>
    </source>
</evidence>
<feature type="compositionally biased region" description="Polar residues" evidence="7">
    <location>
        <begin position="471"/>
        <end position="488"/>
    </location>
</feature>
<evidence type="ECO:0000256" key="7">
    <source>
        <dbReference type="SAM" id="MobiDB-lite"/>
    </source>
</evidence>
<comment type="caution">
    <text evidence="10">The sequence shown here is derived from an EMBL/GenBank/DDBJ whole genome shotgun (WGS) entry which is preliminary data.</text>
</comment>